<evidence type="ECO:0000256" key="5">
    <source>
        <dbReference type="ARBA" id="ARBA00022692"/>
    </source>
</evidence>
<sequence>MKLVNKFALWYLAMTSLVLLAGGVIVFRSVQHENDEEEVRRLRGRIEDARRMLKTGTRPDSLQSPNIEITEIDLAAPRIRFHVRDTMGWHSKFQGTERQIWATASYTIHGHHYAITAKDFAPEPEETLRGVVLSLSWIFFLLLVVVGLTSILISKKILSPFNQSLRVIQAFNLKQKEPIRLPETRTDEFKTLNTFLGKMTDKALHDYRALKEFTENASHELQTPLAIIRGKLELLLESGISDEQARLILSAHEAIERLSRINQSLTLLTKLENQEYEPHEPVNLSTAVHKTIFSLTELMEMKSIALETDIEENVFVKLHPALTDILLTNLFSNAIRHNHEHGTIKVKLNAGSLSIQNTGPRPGIPTEQLFQRFRKSNQSGDSIGLGLSIVKRISEVSRFSVCYQFEEPWHLLKLDFTADKLSVAR</sequence>
<dbReference type="Gene3D" id="3.30.565.10">
    <property type="entry name" value="Histidine kinase-like ATPase, C-terminal domain"/>
    <property type="match status" value="1"/>
</dbReference>
<dbReference type="InterPro" id="IPR003661">
    <property type="entry name" value="HisK_dim/P_dom"/>
</dbReference>
<feature type="domain" description="Histidine kinase" evidence="9">
    <location>
        <begin position="216"/>
        <end position="395"/>
    </location>
</feature>
<dbReference type="SMART" id="SM00387">
    <property type="entry name" value="HATPase_c"/>
    <property type="match status" value="1"/>
</dbReference>
<dbReference type="SMART" id="SM00388">
    <property type="entry name" value="HisKA"/>
    <property type="match status" value="1"/>
</dbReference>
<evidence type="ECO:0000256" key="8">
    <source>
        <dbReference type="SAM" id="Phobius"/>
    </source>
</evidence>
<protein>
    <recommendedName>
        <fullName evidence="2">histidine kinase</fullName>
        <ecNumber evidence="2">2.7.13.3</ecNumber>
    </recommendedName>
</protein>
<dbReference type="PANTHER" id="PTHR45436">
    <property type="entry name" value="SENSOR HISTIDINE KINASE YKOH"/>
    <property type="match status" value="1"/>
</dbReference>
<organism evidence="10 11">
    <name type="scientific">Chryseosolibacter histidini</name>
    <dbReference type="NCBI Taxonomy" id="2782349"/>
    <lineage>
        <taxon>Bacteria</taxon>
        <taxon>Pseudomonadati</taxon>
        <taxon>Bacteroidota</taxon>
        <taxon>Cytophagia</taxon>
        <taxon>Cytophagales</taxon>
        <taxon>Chryseotaleaceae</taxon>
        <taxon>Chryseosolibacter</taxon>
    </lineage>
</organism>
<evidence type="ECO:0000259" key="9">
    <source>
        <dbReference type="PROSITE" id="PS50109"/>
    </source>
</evidence>
<dbReference type="InterPro" id="IPR050428">
    <property type="entry name" value="TCS_sensor_his_kinase"/>
</dbReference>
<evidence type="ECO:0000256" key="7">
    <source>
        <dbReference type="ARBA" id="ARBA00022989"/>
    </source>
</evidence>
<dbReference type="Proteomes" id="UP001319200">
    <property type="component" value="Unassembled WGS sequence"/>
</dbReference>
<dbReference type="RefSeq" id="WP_254170196.1">
    <property type="nucleotide sequence ID" value="NZ_JAHESF010000077.1"/>
</dbReference>
<keyword evidence="7 8" id="KW-1133">Transmembrane helix</keyword>
<name>A0AAP2GSR6_9BACT</name>
<comment type="catalytic activity">
    <reaction evidence="1">
        <text>ATP + protein L-histidine = ADP + protein N-phospho-L-histidine.</text>
        <dbReference type="EC" id="2.7.13.3"/>
    </reaction>
</comment>
<dbReference type="InterPro" id="IPR003594">
    <property type="entry name" value="HATPase_dom"/>
</dbReference>
<dbReference type="SUPFAM" id="SSF47384">
    <property type="entry name" value="Homodimeric domain of signal transducing histidine kinase"/>
    <property type="match status" value="1"/>
</dbReference>
<comment type="caution">
    <text evidence="10">The sequence shown here is derived from an EMBL/GenBank/DDBJ whole genome shotgun (WGS) entry which is preliminary data.</text>
</comment>
<feature type="transmembrane region" description="Helical" evidence="8">
    <location>
        <begin position="131"/>
        <end position="153"/>
    </location>
</feature>
<keyword evidence="11" id="KW-1185">Reference proteome</keyword>
<keyword evidence="6 10" id="KW-0418">Kinase</keyword>
<dbReference type="EC" id="2.7.13.3" evidence="2"/>
<gene>
    <name evidence="10" type="ORF">KK083_31775</name>
</gene>
<dbReference type="PROSITE" id="PS50109">
    <property type="entry name" value="HIS_KIN"/>
    <property type="match status" value="1"/>
</dbReference>
<evidence type="ECO:0000256" key="4">
    <source>
        <dbReference type="ARBA" id="ARBA00022679"/>
    </source>
</evidence>
<dbReference type="CDD" id="cd00082">
    <property type="entry name" value="HisKA"/>
    <property type="match status" value="1"/>
</dbReference>
<evidence type="ECO:0000256" key="3">
    <source>
        <dbReference type="ARBA" id="ARBA00022553"/>
    </source>
</evidence>
<reference evidence="10 11" key="1">
    <citation type="submission" date="2021-05" db="EMBL/GenBank/DDBJ databases">
        <title>A Polyphasic approach of four new species of the genus Ohtaekwangia: Ohtaekwangia histidinii sp. nov., Ohtaekwangia cretensis sp. nov., Ohtaekwangia indiensis sp. nov., Ohtaekwangia reichenbachii sp. nov. from diverse environment.</title>
        <authorList>
            <person name="Octaviana S."/>
        </authorList>
    </citation>
    <scope>NUCLEOTIDE SEQUENCE [LARGE SCALE GENOMIC DNA]</scope>
    <source>
        <strain evidence="10 11">PWU4</strain>
    </source>
</reference>
<keyword evidence="5 8" id="KW-0812">Transmembrane</keyword>
<evidence type="ECO:0000256" key="2">
    <source>
        <dbReference type="ARBA" id="ARBA00012438"/>
    </source>
</evidence>
<feature type="transmembrane region" description="Helical" evidence="8">
    <location>
        <begin position="7"/>
        <end position="27"/>
    </location>
</feature>
<proteinExistence type="predicted"/>
<dbReference type="GO" id="GO:0000155">
    <property type="term" value="F:phosphorelay sensor kinase activity"/>
    <property type="evidence" value="ECO:0007669"/>
    <property type="project" value="InterPro"/>
</dbReference>
<evidence type="ECO:0000256" key="1">
    <source>
        <dbReference type="ARBA" id="ARBA00000085"/>
    </source>
</evidence>
<dbReference type="InterPro" id="IPR036890">
    <property type="entry name" value="HATPase_C_sf"/>
</dbReference>
<evidence type="ECO:0000256" key="6">
    <source>
        <dbReference type="ARBA" id="ARBA00022777"/>
    </source>
</evidence>
<dbReference type="Pfam" id="PF00512">
    <property type="entry name" value="HisKA"/>
    <property type="match status" value="1"/>
</dbReference>
<keyword evidence="4" id="KW-0808">Transferase</keyword>
<dbReference type="InterPro" id="IPR036097">
    <property type="entry name" value="HisK_dim/P_sf"/>
</dbReference>
<dbReference type="PANTHER" id="PTHR45436:SF5">
    <property type="entry name" value="SENSOR HISTIDINE KINASE TRCS"/>
    <property type="match status" value="1"/>
</dbReference>
<dbReference type="InterPro" id="IPR005467">
    <property type="entry name" value="His_kinase_dom"/>
</dbReference>
<dbReference type="GO" id="GO:0005886">
    <property type="term" value="C:plasma membrane"/>
    <property type="evidence" value="ECO:0007669"/>
    <property type="project" value="TreeGrafter"/>
</dbReference>
<dbReference type="Gene3D" id="1.10.287.130">
    <property type="match status" value="1"/>
</dbReference>
<dbReference type="AlphaFoldDB" id="A0AAP2GSR6"/>
<evidence type="ECO:0000313" key="11">
    <source>
        <dbReference type="Proteomes" id="UP001319200"/>
    </source>
</evidence>
<keyword evidence="3" id="KW-0597">Phosphoprotein</keyword>
<accession>A0AAP2GSR6</accession>
<dbReference type="Pfam" id="PF02518">
    <property type="entry name" value="HATPase_c"/>
    <property type="match status" value="1"/>
</dbReference>
<dbReference type="EMBL" id="JAHESF010000077">
    <property type="protein sequence ID" value="MBT1701515.1"/>
    <property type="molecule type" value="Genomic_DNA"/>
</dbReference>
<keyword evidence="8" id="KW-0472">Membrane</keyword>
<evidence type="ECO:0000313" key="10">
    <source>
        <dbReference type="EMBL" id="MBT1701515.1"/>
    </source>
</evidence>
<dbReference type="SUPFAM" id="SSF55874">
    <property type="entry name" value="ATPase domain of HSP90 chaperone/DNA topoisomerase II/histidine kinase"/>
    <property type="match status" value="1"/>
</dbReference>